<reference evidence="1 2" key="1">
    <citation type="journal article" date="2015" name="Genome Biol.">
        <title>Comparative genomics of Steinernema reveals deeply conserved gene regulatory networks.</title>
        <authorList>
            <person name="Dillman A.R."/>
            <person name="Macchietto M."/>
            <person name="Porter C.F."/>
            <person name="Rogers A."/>
            <person name="Williams B."/>
            <person name="Antoshechkin I."/>
            <person name="Lee M.M."/>
            <person name="Goodwin Z."/>
            <person name="Lu X."/>
            <person name="Lewis E.E."/>
            <person name="Goodrich-Blair H."/>
            <person name="Stock S.P."/>
            <person name="Adams B.J."/>
            <person name="Sternberg P.W."/>
            <person name="Mortazavi A."/>
        </authorList>
    </citation>
    <scope>NUCLEOTIDE SEQUENCE [LARGE SCALE GENOMIC DNA]</scope>
    <source>
        <strain evidence="1 2">ALL</strain>
    </source>
</reference>
<dbReference type="EMBL" id="AZBU02000002">
    <property type="protein sequence ID" value="TKR95227.1"/>
    <property type="molecule type" value="Genomic_DNA"/>
</dbReference>
<accession>A0A4U5PFA9</accession>
<keyword evidence="2" id="KW-1185">Reference proteome</keyword>
<reference evidence="1 2" key="2">
    <citation type="journal article" date="2019" name="G3 (Bethesda)">
        <title>Hybrid Assembly of the Genome of the Entomopathogenic Nematode Steinernema carpocapsae Identifies the X-Chromosome.</title>
        <authorList>
            <person name="Serra L."/>
            <person name="Macchietto M."/>
            <person name="Macias-Munoz A."/>
            <person name="McGill C.J."/>
            <person name="Rodriguez I.M."/>
            <person name="Rodriguez B."/>
            <person name="Murad R."/>
            <person name="Mortazavi A."/>
        </authorList>
    </citation>
    <scope>NUCLEOTIDE SEQUENCE [LARGE SCALE GENOMIC DNA]</scope>
    <source>
        <strain evidence="1 2">ALL</strain>
    </source>
</reference>
<dbReference type="Proteomes" id="UP000298663">
    <property type="component" value="Unassembled WGS sequence"/>
</dbReference>
<protein>
    <submittedName>
        <fullName evidence="1">Uncharacterized protein</fullName>
    </submittedName>
</protein>
<dbReference type="AlphaFoldDB" id="A0A4U5PFA9"/>
<proteinExistence type="predicted"/>
<gene>
    <name evidence="1" type="ORF">L596_009424</name>
</gene>
<name>A0A4U5PFA9_STECR</name>
<organism evidence="1 2">
    <name type="scientific">Steinernema carpocapsae</name>
    <name type="common">Entomopathogenic nematode</name>
    <dbReference type="NCBI Taxonomy" id="34508"/>
    <lineage>
        <taxon>Eukaryota</taxon>
        <taxon>Metazoa</taxon>
        <taxon>Ecdysozoa</taxon>
        <taxon>Nematoda</taxon>
        <taxon>Chromadorea</taxon>
        <taxon>Rhabditida</taxon>
        <taxon>Tylenchina</taxon>
        <taxon>Panagrolaimomorpha</taxon>
        <taxon>Strongyloidoidea</taxon>
        <taxon>Steinernematidae</taxon>
        <taxon>Steinernema</taxon>
    </lineage>
</organism>
<sequence>MGVVFLPSKPDQTSVILLVLRCQYKRKTLNSVYKSFQVPLRKLLNKPLHCKAIWLPAYLTVMQEAWPLGGGANDADEQTRQYEMTCGKNTI</sequence>
<comment type="caution">
    <text evidence="1">The sequence shown here is derived from an EMBL/GenBank/DDBJ whole genome shotgun (WGS) entry which is preliminary data.</text>
</comment>
<evidence type="ECO:0000313" key="1">
    <source>
        <dbReference type="EMBL" id="TKR95227.1"/>
    </source>
</evidence>
<evidence type="ECO:0000313" key="2">
    <source>
        <dbReference type="Proteomes" id="UP000298663"/>
    </source>
</evidence>